<dbReference type="InterPro" id="IPR025714">
    <property type="entry name" value="Methyltranfer_dom"/>
</dbReference>
<evidence type="ECO:0000313" key="3">
    <source>
        <dbReference type="EMBL" id="ROR03160.1"/>
    </source>
</evidence>
<gene>
    <name evidence="3" type="ORF">EDC27_0418</name>
</gene>
<dbReference type="Gene3D" id="3.40.50.150">
    <property type="entry name" value="Vaccinia Virus protein VP39"/>
    <property type="match status" value="1"/>
</dbReference>
<dbReference type="InterPro" id="IPR029063">
    <property type="entry name" value="SAM-dependent_MTases_sf"/>
</dbReference>
<dbReference type="InterPro" id="IPR018773">
    <property type="entry name" value="MeTrfase_reg_dom_prd"/>
</dbReference>
<comment type="caution">
    <text evidence="3">The sequence shown here is derived from an EMBL/GenBank/DDBJ whole genome shotgun (WGS) entry which is preliminary data.</text>
</comment>
<dbReference type="Proteomes" id="UP000276223">
    <property type="component" value="Unassembled WGS sequence"/>
</dbReference>
<feature type="domain" description="Methyltransferase regulatory" evidence="1">
    <location>
        <begin position="242"/>
        <end position="320"/>
    </location>
</feature>
<keyword evidence="3" id="KW-0808">Transferase</keyword>
<evidence type="ECO:0000259" key="2">
    <source>
        <dbReference type="Pfam" id="PF13847"/>
    </source>
</evidence>
<sequence length="526" mass="57508">MDEAGAWLDRGASEYVQDVEFPSGFVADLTPAILSVVAAFEGYQPPDPAGPFRYAELGCGDGTTLLALAAVNPQATFVGVDFNAAHIAEAERVRARLGLDNVRFVQGSFAELAAASGQPLGDDPFDYMVSNGCYGWLDRKQRLAVEELVKDRLRPGGLLFVEYLAQPGKAAIAAMWKLAQALAPPTAFDTSRRRAEHALKELEKLAKRGMGFFAAYPGAAATLRRYLTGGALQGDTDRLNHFAHNSLAAGFEPRYFHEMYDRMEEIGLSYAGSTMLHLNDPELAVPPAQVPTLREQTGHRLRELIKDFIRNTHTRRDVWVMRAEADRDGADAWLAGLRLFSRMPADAMPRSLAVNKQHQVPLVGPLYEQLIAASDTHAGASLKNLGLSPAQAAVGRKMLLRLLASGGYLLGIRPASEIGHRGRLQPVNRWLLERALERGGGGHLVSPVTGGAAISCHVVETALLLSLNDAEDWNAPDRVLQRARALLDQTQSQRKNQPEVKEDDLRSAFELLAGRKRLNMQRTAII</sequence>
<keyword evidence="4" id="KW-1185">Reference proteome</keyword>
<accession>A0A3N1VMH6</accession>
<dbReference type="GO" id="GO:0008168">
    <property type="term" value="F:methyltransferase activity"/>
    <property type="evidence" value="ECO:0007669"/>
    <property type="project" value="UniProtKB-KW"/>
</dbReference>
<keyword evidence="3" id="KW-0489">Methyltransferase</keyword>
<protein>
    <submittedName>
        <fullName evidence="3">Putative methyltransferase family protein</fullName>
    </submittedName>
</protein>
<dbReference type="EMBL" id="RJVA01000009">
    <property type="protein sequence ID" value="ROR03160.1"/>
    <property type="molecule type" value="Genomic_DNA"/>
</dbReference>
<proteinExistence type="predicted"/>
<dbReference type="AlphaFoldDB" id="A0A3N1VMH6"/>
<dbReference type="GO" id="GO:0032259">
    <property type="term" value="P:methylation"/>
    <property type="evidence" value="ECO:0007669"/>
    <property type="project" value="UniProtKB-KW"/>
</dbReference>
<dbReference type="RefSeq" id="WP_170161519.1">
    <property type="nucleotide sequence ID" value="NZ_RJVA01000009.1"/>
</dbReference>
<dbReference type="CDD" id="cd02440">
    <property type="entry name" value="AdoMet_MTases"/>
    <property type="match status" value="1"/>
</dbReference>
<dbReference type="Pfam" id="PF13847">
    <property type="entry name" value="Methyltransf_31"/>
    <property type="match status" value="1"/>
</dbReference>
<dbReference type="SUPFAM" id="SSF53335">
    <property type="entry name" value="S-adenosyl-L-methionine-dependent methyltransferases"/>
    <property type="match status" value="1"/>
</dbReference>
<feature type="domain" description="Methyltransferase" evidence="2">
    <location>
        <begin position="56"/>
        <end position="165"/>
    </location>
</feature>
<dbReference type="Pfam" id="PF10119">
    <property type="entry name" value="MethyTransf_Reg"/>
    <property type="match status" value="1"/>
</dbReference>
<evidence type="ECO:0000259" key="1">
    <source>
        <dbReference type="Pfam" id="PF10119"/>
    </source>
</evidence>
<name>A0A3N1VMH6_9BACT</name>
<organism evidence="3 4">
    <name type="scientific">Desulfosoma caldarium</name>
    <dbReference type="NCBI Taxonomy" id="610254"/>
    <lineage>
        <taxon>Bacteria</taxon>
        <taxon>Pseudomonadati</taxon>
        <taxon>Thermodesulfobacteriota</taxon>
        <taxon>Syntrophobacteria</taxon>
        <taxon>Syntrophobacterales</taxon>
        <taxon>Syntrophobacteraceae</taxon>
        <taxon>Desulfosoma</taxon>
    </lineage>
</organism>
<reference evidence="3 4" key="1">
    <citation type="submission" date="2018-11" db="EMBL/GenBank/DDBJ databases">
        <title>Genomic Encyclopedia of Type Strains, Phase IV (KMG-IV): sequencing the most valuable type-strain genomes for metagenomic binning, comparative biology and taxonomic classification.</title>
        <authorList>
            <person name="Goeker M."/>
        </authorList>
    </citation>
    <scope>NUCLEOTIDE SEQUENCE [LARGE SCALE GENOMIC DNA]</scope>
    <source>
        <strain evidence="3 4">DSM 22027</strain>
    </source>
</reference>
<evidence type="ECO:0000313" key="4">
    <source>
        <dbReference type="Proteomes" id="UP000276223"/>
    </source>
</evidence>